<feature type="domain" description="HMG box" evidence="5">
    <location>
        <begin position="75"/>
        <end position="144"/>
    </location>
</feature>
<feature type="compositionally biased region" description="Low complexity" evidence="4">
    <location>
        <begin position="47"/>
        <end position="67"/>
    </location>
</feature>
<evidence type="ECO:0000256" key="1">
    <source>
        <dbReference type="ARBA" id="ARBA00023125"/>
    </source>
</evidence>
<dbReference type="Gene3D" id="1.10.30.10">
    <property type="entry name" value="High mobility group box domain"/>
    <property type="match status" value="1"/>
</dbReference>
<protein>
    <recommendedName>
        <fullName evidence="5">HMG box domain-containing protein</fullName>
    </recommendedName>
</protein>
<evidence type="ECO:0000313" key="7">
    <source>
        <dbReference type="Proteomes" id="UP001175226"/>
    </source>
</evidence>
<feature type="region of interest" description="Disordered" evidence="4">
    <location>
        <begin position="193"/>
        <end position="228"/>
    </location>
</feature>
<dbReference type="GO" id="GO:0000978">
    <property type="term" value="F:RNA polymerase II cis-regulatory region sequence-specific DNA binding"/>
    <property type="evidence" value="ECO:0007669"/>
    <property type="project" value="TreeGrafter"/>
</dbReference>
<dbReference type="SMART" id="SM00398">
    <property type="entry name" value="HMG"/>
    <property type="match status" value="1"/>
</dbReference>
<keyword evidence="7" id="KW-1185">Reference proteome</keyword>
<dbReference type="InterPro" id="IPR051356">
    <property type="entry name" value="SOX/SOX-like_TF"/>
</dbReference>
<gene>
    <name evidence="6" type="ORF">EV421DRAFT_1131997</name>
</gene>
<dbReference type="GO" id="GO:0005634">
    <property type="term" value="C:nucleus"/>
    <property type="evidence" value="ECO:0007669"/>
    <property type="project" value="UniProtKB-UniRule"/>
</dbReference>
<dbReference type="PROSITE" id="PS50118">
    <property type="entry name" value="HMG_BOX_2"/>
    <property type="match status" value="1"/>
</dbReference>
<feature type="DNA-binding region" description="HMG box" evidence="3">
    <location>
        <begin position="75"/>
        <end position="144"/>
    </location>
</feature>
<dbReference type="InterPro" id="IPR036910">
    <property type="entry name" value="HMG_box_dom_sf"/>
</dbReference>
<dbReference type="CDD" id="cd01389">
    <property type="entry name" value="HMG-box_ROX1-like"/>
    <property type="match status" value="1"/>
</dbReference>
<feature type="region of interest" description="Disordered" evidence="4">
    <location>
        <begin position="39"/>
        <end position="73"/>
    </location>
</feature>
<dbReference type="PANTHER" id="PTHR45789">
    <property type="entry name" value="FI18025P1"/>
    <property type="match status" value="1"/>
</dbReference>
<name>A0AA39MJZ8_9AGAR</name>
<dbReference type="AlphaFoldDB" id="A0AA39MJZ8"/>
<dbReference type="Pfam" id="PF00505">
    <property type="entry name" value="HMG_box"/>
    <property type="match status" value="1"/>
</dbReference>
<dbReference type="PANTHER" id="PTHR45789:SF2">
    <property type="entry name" value="FI18025P1"/>
    <property type="match status" value="1"/>
</dbReference>
<comment type="caution">
    <text evidence="6">The sequence shown here is derived from an EMBL/GenBank/DDBJ whole genome shotgun (WGS) entry which is preliminary data.</text>
</comment>
<keyword evidence="2 3" id="KW-0539">Nucleus</keyword>
<dbReference type="InterPro" id="IPR009071">
    <property type="entry name" value="HMG_box_dom"/>
</dbReference>
<keyword evidence="1 3" id="KW-0238">DNA-binding</keyword>
<dbReference type="GO" id="GO:0000981">
    <property type="term" value="F:DNA-binding transcription factor activity, RNA polymerase II-specific"/>
    <property type="evidence" value="ECO:0007669"/>
    <property type="project" value="TreeGrafter"/>
</dbReference>
<reference evidence="6" key="1">
    <citation type="submission" date="2023-06" db="EMBL/GenBank/DDBJ databases">
        <authorList>
            <consortium name="Lawrence Berkeley National Laboratory"/>
            <person name="Ahrendt S."/>
            <person name="Sahu N."/>
            <person name="Indic B."/>
            <person name="Wong-Bajracharya J."/>
            <person name="Merenyi Z."/>
            <person name="Ke H.-M."/>
            <person name="Monk M."/>
            <person name="Kocsube S."/>
            <person name="Drula E."/>
            <person name="Lipzen A."/>
            <person name="Balint B."/>
            <person name="Henrissat B."/>
            <person name="Andreopoulos B."/>
            <person name="Martin F.M."/>
            <person name="Harder C.B."/>
            <person name="Rigling D."/>
            <person name="Ford K.L."/>
            <person name="Foster G.D."/>
            <person name="Pangilinan J."/>
            <person name="Papanicolaou A."/>
            <person name="Barry K."/>
            <person name="LaButti K."/>
            <person name="Viragh M."/>
            <person name="Koriabine M."/>
            <person name="Yan M."/>
            <person name="Riley R."/>
            <person name="Champramary S."/>
            <person name="Plett K.L."/>
            <person name="Tsai I.J."/>
            <person name="Slot J."/>
            <person name="Sipos G."/>
            <person name="Plett J."/>
            <person name="Nagy L.G."/>
            <person name="Grigoriev I.V."/>
        </authorList>
    </citation>
    <scope>NUCLEOTIDE SEQUENCE</scope>
    <source>
        <strain evidence="6">FPL87.14</strain>
    </source>
</reference>
<evidence type="ECO:0000259" key="5">
    <source>
        <dbReference type="PROSITE" id="PS50118"/>
    </source>
</evidence>
<evidence type="ECO:0000256" key="4">
    <source>
        <dbReference type="SAM" id="MobiDB-lite"/>
    </source>
</evidence>
<dbReference type="EMBL" id="JAUEPT010000056">
    <property type="protein sequence ID" value="KAK0436250.1"/>
    <property type="molecule type" value="Genomic_DNA"/>
</dbReference>
<organism evidence="6 7">
    <name type="scientific">Armillaria borealis</name>
    <dbReference type="NCBI Taxonomy" id="47425"/>
    <lineage>
        <taxon>Eukaryota</taxon>
        <taxon>Fungi</taxon>
        <taxon>Dikarya</taxon>
        <taxon>Basidiomycota</taxon>
        <taxon>Agaricomycotina</taxon>
        <taxon>Agaricomycetes</taxon>
        <taxon>Agaricomycetidae</taxon>
        <taxon>Agaricales</taxon>
        <taxon>Marasmiineae</taxon>
        <taxon>Physalacriaceae</taxon>
        <taxon>Armillaria</taxon>
    </lineage>
</organism>
<sequence>MSSFFHSHQYSTEHYAYVYTSRPQQYIFKVVTSPYPDTAPSTPEFIDTPSPSPSSSSHSDEFSSTNDSSRKKNHIPRPLNCYFIFRKDVVDKKMIPKGAEHDSRHLSRIIGQLWKNLSEDEKAHYYRRALEERKRHEELYPDYVYQPQRRATEIKKRTVKRKSKDHIKRSKDIAHLMSAGMTGSDLEDAVRNMPPIPETPQVEPPKKRVSRQPARSPTHAQPTIPGPRVWKTETIEPQFNASILSMSSRDEGHFFSATASFEPEYMVHFEIPTNGYFDNQSPLSEINYSLAMSSGLYGNTGEFNSIYDSFPTFNSPDKF</sequence>
<evidence type="ECO:0000256" key="2">
    <source>
        <dbReference type="ARBA" id="ARBA00023242"/>
    </source>
</evidence>
<dbReference type="Proteomes" id="UP001175226">
    <property type="component" value="Unassembled WGS sequence"/>
</dbReference>
<evidence type="ECO:0000256" key="3">
    <source>
        <dbReference type="PROSITE-ProRule" id="PRU00267"/>
    </source>
</evidence>
<proteinExistence type="predicted"/>
<accession>A0AA39MJZ8</accession>
<evidence type="ECO:0000313" key="6">
    <source>
        <dbReference type="EMBL" id="KAK0436250.1"/>
    </source>
</evidence>
<dbReference type="SUPFAM" id="SSF47095">
    <property type="entry name" value="HMG-box"/>
    <property type="match status" value="1"/>
</dbReference>